<evidence type="ECO:0000313" key="2">
    <source>
        <dbReference type="Proteomes" id="UP000556084"/>
    </source>
</evidence>
<accession>A0A7W7LKG9</accession>
<evidence type="ECO:0000313" key="1">
    <source>
        <dbReference type="EMBL" id="MBB4891895.1"/>
    </source>
</evidence>
<gene>
    <name evidence="1" type="ORF">FHS39_000895</name>
</gene>
<dbReference type="EMBL" id="JACHJH010000001">
    <property type="protein sequence ID" value="MBB4891895.1"/>
    <property type="molecule type" value="Genomic_DNA"/>
</dbReference>
<dbReference type="AlphaFoldDB" id="A0A7W7LKG9"/>
<reference evidence="1 2" key="1">
    <citation type="submission" date="2020-08" db="EMBL/GenBank/DDBJ databases">
        <title>Genomic Encyclopedia of Type Strains, Phase III (KMG-III): the genomes of soil and plant-associated and newly described type strains.</title>
        <authorList>
            <person name="Whitman W."/>
        </authorList>
    </citation>
    <scope>NUCLEOTIDE SEQUENCE [LARGE SCALE GENOMIC DNA]</scope>
    <source>
        <strain evidence="1 2">CECT 3266</strain>
    </source>
</reference>
<organism evidence="1 2">
    <name type="scientific">Streptomyces olivoverticillatus</name>
    <dbReference type="NCBI Taxonomy" id="66427"/>
    <lineage>
        <taxon>Bacteria</taxon>
        <taxon>Bacillati</taxon>
        <taxon>Actinomycetota</taxon>
        <taxon>Actinomycetes</taxon>
        <taxon>Kitasatosporales</taxon>
        <taxon>Streptomycetaceae</taxon>
        <taxon>Streptomyces</taxon>
    </lineage>
</organism>
<protein>
    <submittedName>
        <fullName evidence="1">Uncharacterized protein</fullName>
    </submittedName>
</protein>
<sequence length="45" mass="4656">MTTASVTPDQTPSFSLASALRAVKAFTGAAVSVVLLGQYADERRA</sequence>
<proteinExistence type="predicted"/>
<dbReference type="Proteomes" id="UP000556084">
    <property type="component" value="Unassembled WGS sequence"/>
</dbReference>
<keyword evidence="2" id="KW-1185">Reference proteome</keyword>
<name>A0A7W7LKG9_9ACTN</name>
<dbReference type="RefSeq" id="WP_184346393.1">
    <property type="nucleotide sequence ID" value="NZ_JACHJH010000001.1"/>
</dbReference>
<comment type="caution">
    <text evidence="1">The sequence shown here is derived from an EMBL/GenBank/DDBJ whole genome shotgun (WGS) entry which is preliminary data.</text>
</comment>